<reference evidence="2" key="1">
    <citation type="submission" date="2019-09" db="EMBL/GenBank/DDBJ databases">
        <title>Draft genome information of white flower Hibiscus syriacus.</title>
        <authorList>
            <person name="Kim Y.-M."/>
        </authorList>
    </citation>
    <scope>NUCLEOTIDE SEQUENCE [LARGE SCALE GENOMIC DNA]</scope>
    <source>
        <strain evidence="2">YM2019G1</strain>
    </source>
</reference>
<protein>
    <submittedName>
        <fullName evidence="2">Peptidyl-prolyl cis-trans isomerase family protein</fullName>
    </submittedName>
</protein>
<proteinExistence type="predicted"/>
<dbReference type="Proteomes" id="UP000436088">
    <property type="component" value="Unassembled WGS sequence"/>
</dbReference>
<organism evidence="2 3">
    <name type="scientific">Hibiscus syriacus</name>
    <name type="common">Rose of Sharon</name>
    <dbReference type="NCBI Taxonomy" id="106335"/>
    <lineage>
        <taxon>Eukaryota</taxon>
        <taxon>Viridiplantae</taxon>
        <taxon>Streptophyta</taxon>
        <taxon>Embryophyta</taxon>
        <taxon>Tracheophyta</taxon>
        <taxon>Spermatophyta</taxon>
        <taxon>Magnoliopsida</taxon>
        <taxon>eudicotyledons</taxon>
        <taxon>Gunneridae</taxon>
        <taxon>Pentapetalae</taxon>
        <taxon>rosids</taxon>
        <taxon>malvids</taxon>
        <taxon>Malvales</taxon>
        <taxon>Malvaceae</taxon>
        <taxon>Malvoideae</taxon>
        <taxon>Hibiscus</taxon>
    </lineage>
</organism>
<evidence type="ECO:0000259" key="1">
    <source>
        <dbReference type="Pfam" id="PF05003"/>
    </source>
</evidence>
<gene>
    <name evidence="2" type="ORF">F3Y22_tig00110122pilonHSYRG00053</name>
</gene>
<comment type="caution">
    <text evidence="2">The sequence shown here is derived from an EMBL/GenBank/DDBJ whole genome shotgun (WGS) entry which is preliminary data.</text>
</comment>
<feature type="domain" description="DUF668" evidence="1">
    <location>
        <begin position="35"/>
        <end position="113"/>
    </location>
</feature>
<name>A0A6A3BKH6_HIBSY</name>
<evidence type="ECO:0000313" key="3">
    <source>
        <dbReference type="Proteomes" id="UP000436088"/>
    </source>
</evidence>
<dbReference type="AlphaFoldDB" id="A0A6A3BKH6"/>
<dbReference type="PANTHER" id="PTHR31730">
    <property type="entry name" value="OS01G0873900 PROTEIN"/>
    <property type="match status" value="1"/>
</dbReference>
<dbReference type="GO" id="GO:0016853">
    <property type="term" value="F:isomerase activity"/>
    <property type="evidence" value="ECO:0007669"/>
    <property type="project" value="UniProtKB-KW"/>
</dbReference>
<keyword evidence="3" id="KW-1185">Reference proteome</keyword>
<evidence type="ECO:0000313" key="2">
    <source>
        <dbReference type="EMBL" id="KAE8716371.1"/>
    </source>
</evidence>
<dbReference type="EMBL" id="VEPZ02000847">
    <property type="protein sequence ID" value="KAE8716371.1"/>
    <property type="molecule type" value="Genomic_DNA"/>
</dbReference>
<dbReference type="InterPro" id="IPR007700">
    <property type="entry name" value="DUF668"/>
</dbReference>
<dbReference type="Pfam" id="PF05003">
    <property type="entry name" value="DUF668"/>
    <property type="match status" value="1"/>
</dbReference>
<dbReference type="GO" id="GO:0045927">
    <property type="term" value="P:positive regulation of growth"/>
    <property type="evidence" value="ECO:0007669"/>
    <property type="project" value="InterPro"/>
</dbReference>
<sequence length="168" mass="18950">MEKLIDIVMYMHQVIFEAFGASSSGKETPENSEKLGVGGLALHYANVIHQIDNIVTRPASLPPNIRDTLYHGLPPTVKKALRSRLQAIDTKDVKDEMEKTLQWLVPVATNTTKACQGFGWVGEWANTGNEFGRSAAINVILTRLQHFIMLINRKQMSTSLNWWHYCIN</sequence>
<dbReference type="PANTHER" id="PTHR31730:SF18">
    <property type="entry name" value="PROTEIN PSK SIMULATOR 2"/>
    <property type="match status" value="1"/>
</dbReference>
<accession>A0A6A3BKH6</accession>
<keyword evidence="2" id="KW-0413">Isomerase</keyword>
<dbReference type="InterPro" id="IPR045021">
    <property type="entry name" value="PSI1/2/3"/>
</dbReference>